<feature type="transmembrane region" description="Helical" evidence="6">
    <location>
        <begin position="249"/>
        <end position="282"/>
    </location>
</feature>
<feature type="domain" description="Major facilitator superfamily (MFS) profile" evidence="7">
    <location>
        <begin position="1"/>
        <end position="489"/>
    </location>
</feature>
<evidence type="ECO:0000313" key="9">
    <source>
        <dbReference type="Proteomes" id="UP000637239"/>
    </source>
</evidence>
<accession>A0A7R7VK48</accession>
<sequence>MGSTDLEALQNSDTVNCQGSNAESSGKLPVAHLTHLSGWKLWITIFCLCLGLLLSALETSIIATSLVSITSTFLVIFARMSDLFGRKPTLISALSLFTTFSLACGLARSMEMLIIFRAFQGIGGAGLYSLAISVIAEVTPIQHAGLAVGMMSSVFAVASLLGPILGGAITSHTTWRWVFYLNLPPGVIISILVIAFFPRNAGPLPITWTTIQGIDFIGIAASLAGSVLLIFALESGGTFYAWNSGTVVACFVVAALCFIGFGLAILTAFLTGFPFMMTLIFLPQRLQLQNGLSPVQAGVDMLALLLLSAFGSFLAGMLISIFGIGWHVLVASLFLQIIGLSLMTTLPTTSGPVPSAQFGYQVILGLGFGLALSSLAMTARVGMKEQDISICMGSITQVRVLGGVIGIALGQAITTSRLKSELLPVIGASKLTELLSSTEAVKAFPAAEAALVKECYGRAFALQDKIMIAFTAVSVIAMMGAYVKDTRSPKDQAAQQSHSSSMESAIISSSPPRIEMSLGNPTEASLSQEFEKATIGTFIWGKRLSQASTPREPQTGSSMWSTIFSPRGPQIGMAFGNYTEDSLTSQFERATRHFV</sequence>
<comment type="subcellular location">
    <subcellularLocation>
        <location evidence="1">Membrane</location>
        <topology evidence="1">Multi-pass membrane protein</topology>
    </subcellularLocation>
</comment>
<feature type="transmembrane region" description="Helical" evidence="6">
    <location>
        <begin position="390"/>
        <end position="413"/>
    </location>
</feature>
<feature type="transmembrane region" description="Helical" evidence="6">
    <location>
        <begin position="90"/>
        <end position="107"/>
    </location>
</feature>
<evidence type="ECO:0000256" key="4">
    <source>
        <dbReference type="ARBA" id="ARBA00023136"/>
    </source>
</evidence>
<feature type="transmembrane region" description="Helical" evidence="6">
    <location>
        <begin position="328"/>
        <end position="346"/>
    </location>
</feature>
<proteinExistence type="predicted"/>
<keyword evidence="4 6" id="KW-0472">Membrane</keyword>
<feature type="transmembrane region" description="Helical" evidence="6">
    <location>
        <begin position="466"/>
        <end position="483"/>
    </location>
</feature>
<protein>
    <recommendedName>
        <fullName evidence="7">Major facilitator superfamily (MFS) profile domain-containing protein</fullName>
    </recommendedName>
</protein>
<dbReference type="KEGG" id="ache:ACHE_30163S"/>
<dbReference type="Gene3D" id="1.20.1250.20">
    <property type="entry name" value="MFS general substrate transporter like domains"/>
    <property type="match status" value="2"/>
</dbReference>
<dbReference type="GO" id="GO:0022857">
    <property type="term" value="F:transmembrane transporter activity"/>
    <property type="evidence" value="ECO:0007669"/>
    <property type="project" value="InterPro"/>
</dbReference>
<feature type="transmembrane region" description="Helical" evidence="6">
    <location>
        <begin position="358"/>
        <end position="378"/>
    </location>
</feature>
<dbReference type="AlphaFoldDB" id="A0A7R7VK48"/>
<dbReference type="Proteomes" id="UP000637239">
    <property type="component" value="Chromosome 3"/>
</dbReference>
<dbReference type="PANTHER" id="PTHR23501:SF43">
    <property type="entry name" value="MULTIDRUG TRANSPORTER, PUTATIVE (AFU_ORTHOLOGUE AFUA_6G03040)-RELATED"/>
    <property type="match status" value="1"/>
</dbReference>
<dbReference type="InterPro" id="IPR036259">
    <property type="entry name" value="MFS_trans_sf"/>
</dbReference>
<dbReference type="PROSITE" id="PS50850">
    <property type="entry name" value="MFS"/>
    <property type="match status" value="1"/>
</dbReference>
<evidence type="ECO:0000259" key="7">
    <source>
        <dbReference type="PROSITE" id="PS50850"/>
    </source>
</evidence>
<dbReference type="InterPro" id="IPR020846">
    <property type="entry name" value="MFS_dom"/>
</dbReference>
<keyword evidence="9" id="KW-1185">Reference proteome</keyword>
<feature type="region of interest" description="Disordered" evidence="5">
    <location>
        <begin position="489"/>
        <end position="519"/>
    </location>
</feature>
<evidence type="ECO:0000256" key="2">
    <source>
        <dbReference type="ARBA" id="ARBA00022692"/>
    </source>
</evidence>
<keyword evidence="2 6" id="KW-0812">Transmembrane</keyword>
<dbReference type="EMBL" id="AP024418">
    <property type="protein sequence ID" value="BCR86176.1"/>
    <property type="molecule type" value="Genomic_DNA"/>
</dbReference>
<dbReference type="Pfam" id="PF07690">
    <property type="entry name" value="MFS_1"/>
    <property type="match status" value="1"/>
</dbReference>
<dbReference type="InterPro" id="IPR011701">
    <property type="entry name" value="MFS"/>
</dbReference>
<evidence type="ECO:0000313" key="8">
    <source>
        <dbReference type="EMBL" id="BCR86176.1"/>
    </source>
</evidence>
<reference evidence="8" key="1">
    <citation type="submission" date="2021-01" db="EMBL/GenBank/DDBJ databases">
        <authorList>
            <consortium name="Aspergillus chevalieri M1 genome sequencing consortium"/>
            <person name="Kazuki M."/>
            <person name="Futagami T."/>
        </authorList>
    </citation>
    <scope>NUCLEOTIDE SEQUENCE</scope>
    <source>
        <strain evidence="8">M1</strain>
    </source>
</reference>
<dbReference type="PANTHER" id="PTHR23501">
    <property type="entry name" value="MAJOR FACILITATOR SUPERFAMILY"/>
    <property type="match status" value="1"/>
</dbReference>
<dbReference type="SUPFAM" id="SSF103473">
    <property type="entry name" value="MFS general substrate transporter"/>
    <property type="match status" value="1"/>
</dbReference>
<feature type="transmembrane region" description="Helical" evidence="6">
    <location>
        <begin position="302"/>
        <end position="321"/>
    </location>
</feature>
<organism evidence="8 9">
    <name type="scientific">Aspergillus chevalieri</name>
    <name type="common">Eurotium chevalieri</name>
    <dbReference type="NCBI Taxonomy" id="182096"/>
    <lineage>
        <taxon>Eukaryota</taxon>
        <taxon>Fungi</taxon>
        <taxon>Dikarya</taxon>
        <taxon>Ascomycota</taxon>
        <taxon>Pezizomycotina</taxon>
        <taxon>Eurotiomycetes</taxon>
        <taxon>Eurotiomycetidae</taxon>
        <taxon>Eurotiales</taxon>
        <taxon>Aspergillaceae</taxon>
        <taxon>Aspergillus</taxon>
        <taxon>Aspergillus subgen. Aspergillus</taxon>
    </lineage>
</organism>
<dbReference type="GO" id="GO:0005886">
    <property type="term" value="C:plasma membrane"/>
    <property type="evidence" value="ECO:0007669"/>
    <property type="project" value="TreeGrafter"/>
</dbReference>
<name>A0A7R7VK48_ASPCH</name>
<evidence type="ECO:0000256" key="6">
    <source>
        <dbReference type="SAM" id="Phobius"/>
    </source>
</evidence>
<evidence type="ECO:0000256" key="1">
    <source>
        <dbReference type="ARBA" id="ARBA00004141"/>
    </source>
</evidence>
<evidence type="ECO:0000256" key="5">
    <source>
        <dbReference type="SAM" id="MobiDB-lite"/>
    </source>
</evidence>
<dbReference type="GeneID" id="66980535"/>
<gene>
    <name evidence="8" type="ORF">ACHE_30163S</name>
</gene>
<feature type="transmembrane region" description="Helical" evidence="6">
    <location>
        <begin position="141"/>
        <end position="165"/>
    </location>
</feature>
<feature type="compositionally biased region" description="Low complexity" evidence="5">
    <location>
        <begin position="492"/>
        <end position="510"/>
    </location>
</feature>
<reference evidence="8" key="2">
    <citation type="submission" date="2021-02" db="EMBL/GenBank/DDBJ databases">
        <title>Aspergillus chevalieri M1 genome sequence.</title>
        <authorList>
            <person name="Kadooka C."/>
            <person name="Mori K."/>
            <person name="Futagami T."/>
        </authorList>
    </citation>
    <scope>NUCLEOTIDE SEQUENCE</scope>
    <source>
        <strain evidence="8">M1</strain>
    </source>
</reference>
<dbReference type="RefSeq" id="XP_043134698.1">
    <property type="nucleotide sequence ID" value="XM_043276751.1"/>
</dbReference>
<feature type="transmembrane region" description="Helical" evidence="6">
    <location>
        <begin position="217"/>
        <end position="242"/>
    </location>
</feature>
<feature type="transmembrane region" description="Helical" evidence="6">
    <location>
        <begin position="114"/>
        <end position="135"/>
    </location>
</feature>
<feature type="transmembrane region" description="Helical" evidence="6">
    <location>
        <begin position="61"/>
        <end position="78"/>
    </location>
</feature>
<feature type="transmembrane region" description="Helical" evidence="6">
    <location>
        <begin position="177"/>
        <end position="197"/>
    </location>
</feature>
<keyword evidence="3 6" id="KW-1133">Transmembrane helix</keyword>
<feature type="transmembrane region" description="Helical" evidence="6">
    <location>
        <begin position="36"/>
        <end position="54"/>
    </location>
</feature>
<evidence type="ECO:0000256" key="3">
    <source>
        <dbReference type="ARBA" id="ARBA00022989"/>
    </source>
</evidence>